<organism evidence="9 10">
    <name type="scientific">Variovorax defluvii</name>
    <dbReference type="NCBI Taxonomy" id="913761"/>
    <lineage>
        <taxon>Bacteria</taxon>
        <taxon>Pseudomonadati</taxon>
        <taxon>Pseudomonadota</taxon>
        <taxon>Betaproteobacteria</taxon>
        <taxon>Burkholderiales</taxon>
        <taxon>Comamonadaceae</taxon>
        <taxon>Variovorax</taxon>
    </lineage>
</organism>
<keyword evidence="6 8" id="KW-1133">Transmembrane helix</keyword>
<evidence type="ECO:0000256" key="1">
    <source>
        <dbReference type="ARBA" id="ARBA00004651"/>
    </source>
</evidence>
<accession>A0ABP8HPU5</accession>
<comment type="subcellular location">
    <subcellularLocation>
        <location evidence="1 8">Cell membrane</location>
        <topology evidence="1 8">Multi-pass membrane protein</topology>
    </subcellularLocation>
</comment>
<keyword evidence="5 8" id="KW-0812">Transmembrane</keyword>
<dbReference type="Pfam" id="PF01925">
    <property type="entry name" value="TauE"/>
    <property type="match status" value="1"/>
</dbReference>
<dbReference type="PANTHER" id="PTHR30269:SF37">
    <property type="entry name" value="MEMBRANE TRANSPORTER PROTEIN"/>
    <property type="match status" value="1"/>
</dbReference>
<proteinExistence type="inferred from homology"/>
<feature type="transmembrane region" description="Helical" evidence="8">
    <location>
        <begin position="44"/>
        <end position="63"/>
    </location>
</feature>
<dbReference type="PANTHER" id="PTHR30269">
    <property type="entry name" value="TRANSMEMBRANE PROTEIN YFCA"/>
    <property type="match status" value="1"/>
</dbReference>
<feature type="transmembrane region" description="Helical" evidence="8">
    <location>
        <begin position="70"/>
        <end position="91"/>
    </location>
</feature>
<dbReference type="EMBL" id="BAABGJ010000020">
    <property type="protein sequence ID" value="GAA4342442.1"/>
    <property type="molecule type" value="Genomic_DNA"/>
</dbReference>
<dbReference type="RefSeq" id="WP_345538100.1">
    <property type="nucleotide sequence ID" value="NZ_BAABGJ010000020.1"/>
</dbReference>
<evidence type="ECO:0000256" key="2">
    <source>
        <dbReference type="ARBA" id="ARBA00009142"/>
    </source>
</evidence>
<name>A0ABP8HPU5_9BURK</name>
<evidence type="ECO:0000256" key="7">
    <source>
        <dbReference type="ARBA" id="ARBA00023136"/>
    </source>
</evidence>
<reference evidence="10" key="1">
    <citation type="journal article" date="2019" name="Int. J. Syst. Evol. Microbiol.">
        <title>The Global Catalogue of Microorganisms (GCM) 10K type strain sequencing project: providing services to taxonomists for standard genome sequencing and annotation.</title>
        <authorList>
            <consortium name="The Broad Institute Genomics Platform"/>
            <consortium name="The Broad Institute Genome Sequencing Center for Infectious Disease"/>
            <person name="Wu L."/>
            <person name="Ma J."/>
        </authorList>
    </citation>
    <scope>NUCLEOTIDE SEQUENCE [LARGE SCALE GENOMIC DNA]</scope>
    <source>
        <strain evidence="10">JCM 17804</strain>
    </source>
</reference>
<evidence type="ECO:0000313" key="9">
    <source>
        <dbReference type="EMBL" id="GAA4342442.1"/>
    </source>
</evidence>
<feature type="transmembrane region" description="Helical" evidence="8">
    <location>
        <begin position="127"/>
        <end position="154"/>
    </location>
</feature>
<evidence type="ECO:0000256" key="6">
    <source>
        <dbReference type="ARBA" id="ARBA00022989"/>
    </source>
</evidence>
<keyword evidence="3" id="KW-0813">Transport</keyword>
<sequence>MDRVLAWSLLIALVGGLVRGTTGFGAAMVMTAPLALLLGPRTAVPVTLLLETFAAAPMLPAALALARWRVIAPICSAAVLAVPAGGLLLALASPLTLRRLIAATVVLFSLALLSGRQYKGAQRLSTSVGLGALSGTMLGATSVGAPPVILYLLSGPDPVPVTRANLTLYVVVISAAGLVMLGASGLLTAATLRQAGWLALPFAAGVVAGSRLFSRFSDQRFRQLTIMLMLLVSLGVLLA</sequence>
<evidence type="ECO:0000313" key="10">
    <source>
        <dbReference type="Proteomes" id="UP001500975"/>
    </source>
</evidence>
<evidence type="ECO:0000256" key="8">
    <source>
        <dbReference type="RuleBase" id="RU363041"/>
    </source>
</evidence>
<keyword evidence="10" id="KW-1185">Reference proteome</keyword>
<evidence type="ECO:0000256" key="4">
    <source>
        <dbReference type="ARBA" id="ARBA00022475"/>
    </source>
</evidence>
<keyword evidence="4 8" id="KW-1003">Cell membrane</keyword>
<dbReference type="InterPro" id="IPR002781">
    <property type="entry name" value="TM_pro_TauE-like"/>
</dbReference>
<evidence type="ECO:0000256" key="5">
    <source>
        <dbReference type="ARBA" id="ARBA00022692"/>
    </source>
</evidence>
<gene>
    <name evidence="9" type="ORF">GCM10023165_24200</name>
</gene>
<feature type="transmembrane region" description="Helical" evidence="8">
    <location>
        <begin position="97"/>
        <end position="115"/>
    </location>
</feature>
<comment type="caution">
    <text evidence="9">The sequence shown here is derived from an EMBL/GenBank/DDBJ whole genome shotgun (WGS) entry which is preliminary data.</text>
</comment>
<comment type="similarity">
    <text evidence="2 8">Belongs to the 4-toluene sulfonate uptake permease (TSUP) (TC 2.A.102) family.</text>
</comment>
<feature type="transmembrane region" description="Helical" evidence="8">
    <location>
        <begin position="166"/>
        <end position="188"/>
    </location>
</feature>
<keyword evidence="7 8" id="KW-0472">Membrane</keyword>
<feature type="transmembrane region" description="Helical" evidence="8">
    <location>
        <begin position="220"/>
        <end position="238"/>
    </location>
</feature>
<protein>
    <recommendedName>
        <fullName evidence="8">Probable membrane transporter protein</fullName>
    </recommendedName>
</protein>
<dbReference type="Proteomes" id="UP001500975">
    <property type="component" value="Unassembled WGS sequence"/>
</dbReference>
<dbReference type="InterPro" id="IPR052017">
    <property type="entry name" value="TSUP"/>
</dbReference>
<feature type="transmembrane region" description="Helical" evidence="8">
    <location>
        <begin position="195"/>
        <end position="214"/>
    </location>
</feature>
<evidence type="ECO:0000256" key="3">
    <source>
        <dbReference type="ARBA" id="ARBA00022448"/>
    </source>
</evidence>